<evidence type="ECO:0000259" key="2">
    <source>
        <dbReference type="Pfam" id="PF20241"/>
    </source>
</evidence>
<dbReference type="Pfam" id="PF20241">
    <property type="entry name" value="DUF6598"/>
    <property type="match status" value="1"/>
</dbReference>
<accession>A0A835EQZ4</accession>
<feature type="region of interest" description="Disordered" evidence="1">
    <location>
        <begin position="1"/>
        <end position="97"/>
    </location>
</feature>
<dbReference type="OrthoDB" id="586414at2759"/>
<name>A0A835EQZ4_9POAL</name>
<dbReference type="PANTHER" id="PTHR33065:SF185">
    <property type="entry name" value="DUF6598 DOMAIN-CONTAINING PROTEIN"/>
    <property type="match status" value="1"/>
</dbReference>
<dbReference type="EMBL" id="JACEFO010001777">
    <property type="protein sequence ID" value="KAF8703787.1"/>
    <property type="molecule type" value="Genomic_DNA"/>
</dbReference>
<keyword evidence="4" id="KW-1185">Reference proteome</keyword>
<sequence>METEGGGLAATPVPERGNKWPPSLPTLGDDEYLSKPSDDDDGGSKHSDDDDDDGGSKHSDDDDAGEWLVSGSEEEDEDHDEEGIHPPYTVNNIPRPGCDHDKQSILLFRDPDVELRGPLPIRLFPAFKDGKHYFGSDYNLADKSEIRVDSAEDCPNECCCFPMSLLQFVDMKIAGYQHTHPGRAKVYGFVAARERFDPLRNYVYRRKIENCESVSVKRKTGVARLSLTGPARVISMTTRALIEFEIHAQNEDETTGDDDLIIEGCTQLDKIFKSKSFIEHRRLYGERCALDIKYMVLVNAVEAKVEVTVLRLGSASPGSVNMKLYAKTSGFSEVIQLFRGTAPEPGDMMSFAVAVERHSGFDLYIEGSPRDDLMLDQKVRPYLCWECGFASAYHGTSEEVALLGELAAFSVKVTWRSYVKNTTEWYARSRKS</sequence>
<reference evidence="3" key="1">
    <citation type="submission" date="2020-07" db="EMBL/GenBank/DDBJ databases">
        <title>Genome sequence and genetic diversity analysis of an under-domesticated orphan crop, white fonio (Digitaria exilis).</title>
        <authorList>
            <person name="Bennetzen J.L."/>
            <person name="Chen S."/>
            <person name="Ma X."/>
            <person name="Wang X."/>
            <person name="Yssel A.E.J."/>
            <person name="Chaluvadi S.R."/>
            <person name="Johnson M."/>
            <person name="Gangashetty P."/>
            <person name="Hamidou F."/>
            <person name="Sanogo M.D."/>
            <person name="Zwaenepoel A."/>
            <person name="Wallace J."/>
            <person name="Van De Peer Y."/>
            <person name="Van Deynze A."/>
        </authorList>
    </citation>
    <scope>NUCLEOTIDE SEQUENCE</scope>
    <source>
        <tissue evidence="3">Leaves</tissue>
    </source>
</reference>
<evidence type="ECO:0000313" key="4">
    <source>
        <dbReference type="Proteomes" id="UP000636709"/>
    </source>
</evidence>
<proteinExistence type="predicted"/>
<evidence type="ECO:0000313" key="3">
    <source>
        <dbReference type="EMBL" id="KAF8703787.1"/>
    </source>
</evidence>
<protein>
    <recommendedName>
        <fullName evidence="2">DUF6598 domain-containing protein</fullName>
    </recommendedName>
</protein>
<dbReference type="InterPro" id="IPR046533">
    <property type="entry name" value="DUF6598"/>
</dbReference>
<gene>
    <name evidence="3" type="ORF">HU200_031879</name>
</gene>
<organism evidence="3 4">
    <name type="scientific">Digitaria exilis</name>
    <dbReference type="NCBI Taxonomy" id="1010633"/>
    <lineage>
        <taxon>Eukaryota</taxon>
        <taxon>Viridiplantae</taxon>
        <taxon>Streptophyta</taxon>
        <taxon>Embryophyta</taxon>
        <taxon>Tracheophyta</taxon>
        <taxon>Spermatophyta</taxon>
        <taxon>Magnoliopsida</taxon>
        <taxon>Liliopsida</taxon>
        <taxon>Poales</taxon>
        <taxon>Poaceae</taxon>
        <taxon>PACMAD clade</taxon>
        <taxon>Panicoideae</taxon>
        <taxon>Panicodae</taxon>
        <taxon>Paniceae</taxon>
        <taxon>Anthephorinae</taxon>
        <taxon>Digitaria</taxon>
    </lineage>
</organism>
<comment type="caution">
    <text evidence="3">The sequence shown here is derived from an EMBL/GenBank/DDBJ whole genome shotgun (WGS) entry which is preliminary data.</text>
</comment>
<feature type="domain" description="DUF6598" evidence="2">
    <location>
        <begin position="165"/>
        <end position="398"/>
    </location>
</feature>
<dbReference type="AlphaFoldDB" id="A0A835EQZ4"/>
<dbReference type="Proteomes" id="UP000636709">
    <property type="component" value="Unassembled WGS sequence"/>
</dbReference>
<evidence type="ECO:0000256" key="1">
    <source>
        <dbReference type="SAM" id="MobiDB-lite"/>
    </source>
</evidence>
<dbReference type="PANTHER" id="PTHR33065">
    <property type="entry name" value="OS07G0486400 PROTEIN"/>
    <property type="match status" value="1"/>
</dbReference>
<feature type="compositionally biased region" description="Acidic residues" evidence="1">
    <location>
        <begin position="72"/>
        <end position="81"/>
    </location>
</feature>
<feature type="compositionally biased region" description="Basic and acidic residues" evidence="1">
    <location>
        <begin position="32"/>
        <end position="60"/>
    </location>
</feature>